<dbReference type="InterPro" id="IPR050765">
    <property type="entry name" value="Riboflavin_Biosynth_HTPR"/>
</dbReference>
<protein>
    <submittedName>
        <fullName evidence="2">Dihydrofolate reductase family protein</fullName>
    </submittedName>
</protein>
<dbReference type="GO" id="GO:0009231">
    <property type="term" value="P:riboflavin biosynthetic process"/>
    <property type="evidence" value="ECO:0007669"/>
    <property type="project" value="InterPro"/>
</dbReference>
<feature type="domain" description="Bacterial bifunctional deaminase-reductase C-terminal" evidence="1">
    <location>
        <begin position="6"/>
        <end position="170"/>
    </location>
</feature>
<dbReference type="Proteomes" id="UP001428774">
    <property type="component" value="Unassembled WGS sequence"/>
</dbReference>
<evidence type="ECO:0000313" key="3">
    <source>
        <dbReference type="Proteomes" id="UP001428774"/>
    </source>
</evidence>
<evidence type="ECO:0000313" key="2">
    <source>
        <dbReference type="EMBL" id="MEN9060115.1"/>
    </source>
</evidence>
<dbReference type="PANTHER" id="PTHR38011">
    <property type="entry name" value="DIHYDROFOLATE REDUCTASE FAMILY PROTEIN (AFU_ORTHOLOGUE AFUA_8G06820)"/>
    <property type="match status" value="1"/>
</dbReference>
<dbReference type="Gene3D" id="3.40.430.10">
    <property type="entry name" value="Dihydrofolate Reductase, subunit A"/>
    <property type="match status" value="1"/>
</dbReference>
<dbReference type="InterPro" id="IPR002734">
    <property type="entry name" value="RibDG_C"/>
</dbReference>
<dbReference type="SUPFAM" id="SSF53597">
    <property type="entry name" value="Dihydrofolate reductase-like"/>
    <property type="match status" value="1"/>
</dbReference>
<sequence length="180" mass="20282">MITGHVFVACSLDGFIARSDHGLDWLSHPGTEDEEHGYEDFLAGIDGIVMGSASYRKVRSFPEWPYDKPVVVLSESLHPEDIPEDLHDRLRLSRARPVRLMETLEAEGWRNVYVDGGAVIQSFLRAGLISEMTITHVPVLIGSGRRLFGALEEDIPFDLMETRSFRSGLVSTRYRLRPKA</sequence>
<accession>A0AAW9SIX6</accession>
<reference evidence="2 3" key="1">
    <citation type="submission" date="2024-05" db="EMBL/GenBank/DDBJ databases">
        <title>Genome sequence of Ponticoccus litoralis KCCM 90028.</title>
        <authorList>
            <person name="Kim J.M."/>
            <person name="Lee J.K."/>
            <person name="Choi B.J."/>
            <person name="Bayburt H."/>
            <person name="Baek J.H."/>
            <person name="Jeon C.O."/>
        </authorList>
    </citation>
    <scope>NUCLEOTIDE SEQUENCE [LARGE SCALE GENOMIC DNA]</scope>
    <source>
        <strain evidence="2 3">KCCM 90028</strain>
    </source>
</reference>
<comment type="caution">
    <text evidence="2">The sequence shown here is derived from an EMBL/GenBank/DDBJ whole genome shotgun (WGS) entry which is preliminary data.</text>
</comment>
<keyword evidence="3" id="KW-1185">Reference proteome</keyword>
<gene>
    <name evidence="2" type="ORF">ABFB10_02740</name>
</gene>
<proteinExistence type="predicted"/>
<dbReference type="AlphaFoldDB" id="A0AAW9SIX6"/>
<organism evidence="2 3">
    <name type="scientific">Ponticoccus litoralis</name>
    <dbReference type="NCBI Taxonomy" id="422297"/>
    <lineage>
        <taxon>Bacteria</taxon>
        <taxon>Pseudomonadati</taxon>
        <taxon>Pseudomonadota</taxon>
        <taxon>Alphaproteobacteria</taxon>
        <taxon>Rhodobacterales</taxon>
        <taxon>Roseobacteraceae</taxon>
        <taxon>Ponticoccus</taxon>
    </lineage>
</organism>
<dbReference type="PANTHER" id="PTHR38011:SF11">
    <property type="entry name" value="2,5-DIAMINO-6-RIBOSYLAMINO-4(3H)-PYRIMIDINONE 5'-PHOSPHATE REDUCTASE"/>
    <property type="match status" value="1"/>
</dbReference>
<name>A0AAW9SIX6_9RHOB</name>
<evidence type="ECO:0000259" key="1">
    <source>
        <dbReference type="Pfam" id="PF01872"/>
    </source>
</evidence>
<dbReference type="EMBL" id="JBDNCH010000002">
    <property type="protein sequence ID" value="MEN9060115.1"/>
    <property type="molecule type" value="Genomic_DNA"/>
</dbReference>
<dbReference type="InterPro" id="IPR024072">
    <property type="entry name" value="DHFR-like_dom_sf"/>
</dbReference>
<dbReference type="GO" id="GO:0008703">
    <property type="term" value="F:5-amino-6-(5-phosphoribosylamino)uracil reductase activity"/>
    <property type="evidence" value="ECO:0007669"/>
    <property type="project" value="InterPro"/>
</dbReference>
<dbReference type="RefSeq" id="WP_347165277.1">
    <property type="nucleotide sequence ID" value="NZ_JBDNCH010000002.1"/>
</dbReference>
<dbReference type="Pfam" id="PF01872">
    <property type="entry name" value="RibD_C"/>
    <property type="match status" value="1"/>
</dbReference>